<dbReference type="SUPFAM" id="SSF102114">
    <property type="entry name" value="Radical SAM enzymes"/>
    <property type="match status" value="1"/>
</dbReference>
<dbReference type="GO" id="GO:0061798">
    <property type="term" value="F:GTP 3',8'-cyclase activity"/>
    <property type="evidence" value="ECO:0007669"/>
    <property type="project" value="TreeGrafter"/>
</dbReference>
<protein>
    <submittedName>
        <fullName evidence="3">GTP 3',8-cyclase MoaA</fullName>
    </submittedName>
</protein>
<dbReference type="CDD" id="cd21117">
    <property type="entry name" value="Twitch_MoaA"/>
    <property type="match status" value="1"/>
</dbReference>
<evidence type="ECO:0000313" key="4">
    <source>
        <dbReference type="Proteomes" id="UP000718630"/>
    </source>
</evidence>
<reference evidence="3" key="1">
    <citation type="submission" date="2020-04" db="EMBL/GenBank/DDBJ databases">
        <title>Deep metagenomics examines the oral microbiome during advanced dental caries in children, revealing novel taxa and co-occurrences with host molecules.</title>
        <authorList>
            <person name="Baker J.L."/>
            <person name="Morton J.T."/>
            <person name="Dinis M."/>
            <person name="Alvarez R."/>
            <person name="Tran N.C."/>
            <person name="Knight R."/>
            <person name="Edlund A."/>
        </authorList>
    </citation>
    <scope>NUCLEOTIDE SEQUENCE</scope>
    <source>
        <strain evidence="3">JCVI_32_bin.64</strain>
    </source>
</reference>
<name>A0A929N3F6_9ACTO</name>
<feature type="non-terminal residue" evidence="3">
    <location>
        <position position="1"/>
    </location>
</feature>
<dbReference type="Proteomes" id="UP000718630">
    <property type="component" value="Unassembled WGS sequence"/>
</dbReference>
<feature type="domain" description="Molybdenum cofactor biosynthesis protein A-like twitch" evidence="2">
    <location>
        <begin position="8"/>
        <end position="76"/>
    </location>
</feature>
<dbReference type="Gene3D" id="3.20.20.70">
    <property type="entry name" value="Aldolase class I"/>
    <property type="match status" value="1"/>
</dbReference>
<dbReference type="InterPro" id="IPR013785">
    <property type="entry name" value="Aldolase_TIM"/>
</dbReference>
<evidence type="ECO:0000256" key="1">
    <source>
        <dbReference type="ARBA" id="ARBA00023150"/>
    </source>
</evidence>
<gene>
    <name evidence="3" type="ORF">HXK03_08375</name>
</gene>
<evidence type="ECO:0000313" key="3">
    <source>
        <dbReference type="EMBL" id="MBF0940870.1"/>
    </source>
</evidence>
<sequence length="94" mass="10135">MVDGDPCRTVGIIASVSEPFCGACDRTRLTSDGQIRSCLFSTEEFDLRARLRGGASDQELARAWADAMWAKPAAHGLDTDAFARPSRTMSRIGG</sequence>
<dbReference type="PANTHER" id="PTHR22960">
    <property type="entry name" value="MOLYBDOPTERIN COFACTOR SYNTHESIS PROTEIN A"/>
    <property type="match status" value="1"/>
</dbReference>
<dbReference type="GO" id="GO:0051539">
    <property type="term" value="F:4 iron, 4 sulfur cluster binding"/>
    <property type="evidence" value="ECO:0007669"/>
    <property type="project" value="UniProtKB-KW"/>
</dbReference>
<dbReference type="InterPro" id="IPR058240">
    <property type="entry name" value="rSAM_sf"/>
</dbReference>
<organism evidence="3 4">
    <name type="scientific">Schaalia georgiae</name>
    <dbReference type="NCBI Taxonomy" id="52768"/>
    <lineage>
        <taxon>Bacteria</taxon>
        <taxon>Bacillati</taxon>
        <taxon>Actinomycetota</taxon>
        <taxon>Actinomycetes</taxon>
        <taxon>Actinomycetales</taxon>
        <taxon>Actinomycetaceae</taxon>
        <taxon>Schaalia</taxon>
    </lineage>
</organism>
<accession>A0A929N3F6</accession>
<dbReference type="EMBL" id="JABZFZ010000540">
    <property type="protein sequence ID" value="MBF0940870.1"/>
    <property type="molecule type" value="Genomic_DNA"/>
</dbReference>
<dbReference type="PANTHER" id="PTHR22960:SF0">
    <property type="entry name" value="MOLYBDENUM COFACTOR BIOSYNTHESIS PROTEIN 1"/>
    <property type="match status" value="1"/>
</dbReference>
<dbReference type="GO" id="GO:0006777">
    <property type="term" value="P:Mo-molybdopterin cofactor biosynthetic process"/>
    <property type="evidence" value="ECO:0007669"/>
    <property type="project" value="UniProtKB-KW"/>
</dbReference>
<dbReference type="InterPro" id="IPR050105">
    <property type="entry name" value="MoCo_biosynth_MoaA/MoaC"/>
</dbReference>
<proteinExistence type="predicted"/>
<evidence type="ECO:0000259" key="2">
    <source>
        <dbReference type="Pfam" id="PF06463"/>
    </source>
</evidence>
<dbReference type="InterPro" id="IPR010505">
    <property type="entry name" value="MoaA_twitch"/>
</dbReference>
<keyword evidence="1" id="KW-0501">Molybdenum cofactor biosynthesis</keyword>
<dbReference type="AlphaFoldDB" id="A0A929N3F6"/>
<dbReference type="GO" id="GO:0061799">
    <property type="term" value="F:cyclic pyranopterin monophosphate synthase activity"/>
    <property type="evidence" value="ECO:0007669"/>
    <property type="project" value="TreeGrafter"/>
</dbReference>
<dbReference type="Pfam" id="PF06463">
    <property type="entry name" value="Mob_synth_C"/>
    <property type="match status" value="1"/>
</dbReference>
<comment type="caution">
    <text evidence="3">The sequence shown here is derived from an EMBL/GenBank/DDBJ whole genome shotgun (WGS) entry which is preliminary data.</text>
</comment>